<reference evidence="2" key="1">
    <citation type="journal article" date="2012" name="PLoS Genet.">
        <title>Comparative Genomics of Plant-Associated Pseudomonas spp.: Insights into Diversity and Inheritance of Traits Involved in Multitrophic Interactions.</title>
        <authorList>
            <person name="Loper J.E."/>
            <person name="Hassan K.A."/>
            <person name="Mavrodi D.V."/>
            <person name="Davis E.W.II."/>
            <person name="Lim C.K."/>
            <person name="Shaffer B.T."/>
            <person name="Elbourne L.D."/>
            <person name="Stockwell V.O."/>
            <person name="Hartney S.L."/>
            <person name="Breakwell K."/>
            <person name="Henkels M.D."/>
            <person name="Tetu S.G."/>
            <person name="Rangel L.I."/>
            <person name="Kidarsa T.A."/>
            <person name="Wilson N.L."/>
            <person name="van de Mortel J.E."/>
            <person name="Song C."/>
            <person name="Blumhagen R."/>
            <person name="Radune D."/>
            <person name="Hostetler J.B."/>
            <person name="Brinkac L.M."/>
            <person name="Durkin A.S."/>
            <person name="Kluepfel D.A."/>
            <person name="Wechter W.P."/>
            <person name="Anderson A.J."/>
            <person name="Kim Y.C."/>
            <person name="Pierson L.S.III."/>
            <person name="Pierson E.A."/>
            <person name="Lindow S.E."/>
            <person name="Kobayashi D.Y."/>
            <person name="Raaijmakers J.M."/>
            <person name="Weller D.M."/>
            <person name="Thomashow L.S."/>
            <person name="Allen A.E."/>
            <person name="Paulsen I.T."/>
        </authorList>
    </citation>
    <scope>NUCLEOTIDE SEQUENCE [LARGE SCALE GENOMIC DNA]</scope>
    <source>
        <strain evidence="2">Q2-87</strain>
    </source>
</reference>
<dbReference type="PANTHER" id="PTHR33990:SF1">
    <property type="entry name" value="PROTEIN YJDN"/>
    <property type="match status" value="1"/>
</dbReference>
<dbReference type="InterPro" id="IPR029068">
    <property type="entry name" value="Glyas_Bleomycin-R_OHBP_Dase"/>
</dbReference>
<dbReference type="eggNOG" id="COG2764">
    <property type="taxonomic scope" value="Bacteria"/>
</dbReference>
<dbReference type="Proteomes" id="UP000007289">
    <property type="component" value="Chromosome"/>
</dbReference>
<proteinExistence type="predicted"/>
<feature type="domain" description="PhnB-like" evidence="1">
    <location>
        <begin position="2"/>
        <end position="129"/>
    </location>
</feature>
<dbReference type="PATRIC" id="fig|1038922.3.peg.3149"/>
<dbReference type="RefSeq" id="WP_003181021.1">
    <property type="nucleotide sequence ID" value="NZ_CM001558.1"/>
</dbReference>
<sequence>MRIIPYLTFNGNCQQAFALYQEVLGGELFSMSFAQAPEEAGVPKDPNLILHACLTVGAFSLMASDCPPGQPFRKPQGVSVSLNVDSVAEAERLFHGLSAGGSVYMPLEKTFWAERFAMFEDRFGVAWMVNCEGAKQERLKL</sequence>
<dbReference type="PANTHER" id="PTHR33990">
    <property type="entry name" value="PROTEIN YJDN-RELATED"/>
    <property type="match status" value="1"/>
</dbReference>
<dbReference type="SUPFAM" id="SSF54593">
    <property type="entry name" value="Glyoxalase/Bleomycin resistance protein/Dihydroxybiphenyl dioxygenase"/>
    <property type="match status" value="1"/>
</dbReference>
<name>J2YDC5_PSEFQ</name>
<dbReference type="EMBL" id="AGBM01000001">
    <property type="protein sequence ID" value="EJL04904.1"/>
    <property type="molecule type" value="Genomic_DNA"/>
</dbReference>
<dbReference type="HOGENOM" id="CLU_046006_17_1_6"/>
<protein>
    <submittedName>
        <fullName evidence="2">Glyoxalase family protein</fullName>
    </submittedName>
</protein>
<comment type="caution">
    <text evidence="2">The sequence shown here is derived from an EMBL/GenBank/DDBJ whole genome shotgun (WGS) entry which is preliminary data.</text>
</comment>
<dbReference type="Pfam" id="PF06983">
    <property type="entry name" value="3-dmu-9_3-mt"/>
    <property type="match status" value="1"/>
</dbReference>
<dbReference type="InterPro" id="IPR028973">
    <property type="entry name" value="PhnB-like"/>
</dbReference>
<gene>
    <name evidence="2" type="ORF">PflQ2_2379</name>
</gene>
<dbReference type="Gene3D" id="3.10.180.10">
    <property type="entry name" value="2,3-Dihydroxybiphenyl 1,2-Dioxygenase, domain 1"/>
    <property type="match status" value="1"/>
</dbReference>
<organism evidence="2">
    <name type="scientific">Pseudomonas fluorescens (strain Q2-87)</name>
    <dbReference type="NCBI Taxonomy" id="1038922"/>
    <lineage>
        <taxon>Bacteria</taxon>
        <taxon>Pseudomonadati</taxon>
        <taxon>Pseudomonadota</taxon>
        <taxon>Gammaproteobacteria</taxon>
        <taxon>Pseudomonadales</taxon>
        <taxon>Pseudomonadaceae</taxon>
        <taxon>Pseudomonas</taxon>
    </lineage>
</organism>
<dbReference type="CDD" id="cd06588">
    <property type="entry name" value="PhnB_like"/>
    <property type="match status" value="1"/>
</dbReference>
<evidence type="ECO:0000259" key="1">
    <source>
        <dbReference type="Pfam" id="PF06983"/>
    </source>
</evidence>
<evidence type="ECO:0000313" key="2">
    <source>
        <dbReference type="EMBL" id="EJL04904.1"/>
    </source>
</evidence>
<accession>J2YDC5</accession>
<dbReference type="AlphaFoldDB" id="J2YDC5"/>